<feature type="compositionally biased region" description="Acidic residues" evidence="1">
    <location>
        <begin position="420"/>
        <end position="431"/>
    </location>
</feature>
<keyword evidence="3" id="KW-1185">Reference proteome</keyword>
<dbReference type="GO" id="GO:0000225">
    <property type="term" value="F:N-acetylglucosaminylphosphatidylinositol deacetylase activity"/>
    <property type="evidence" value="ECO:0007669"/>
    <property type="project" value="TreeGrafter"/>
</dbReference>
<protein>
    <submittedName>
        <fullName evidence="2">GlcNAc-PI de-N-acetylase</fullName>
    </submittedName>
</protein>
<dbReference type="InterPro" id="IPR024078">
    <property type="entry name" value="LmbE-like_dom_sf"/>
</dbReference>
<feature type="compositionally biased region" description="Pro residues" evidence="1">
    <location>
        <begin position="457"/>
        <end position="467"/>
    </location>
</feature>
<dbReference type="SUPFAM" id="SSF102588">
    <property type="entry name" value="LmbE-like"/>
    <property type="match status" value="1"/>
</dbReference>
<dbReference type="Pfam" id="PF02585">
    <property type="entry name" value="PIG-L"/>
    <property type="match status" value="1"/>
</dbReference>
<proteinExistence type="predicted"/>
<accession>A0A238KGF7</accession>
<dbReference type="Proteomes" id="UP000207598">
    <property type="component" value="Unassembled WGS sequence"/>
</dbReference>
<evidence type="ECO:0000256" key="1">
    <source>
        <dbReference type="SAM" id="MobiDB-lite"/>
    </source>
</evidence>
<feature type="compositionally biased region" description="Pro residues" evidence="1">
    <location>
        <begin position="498"/>
        <end position="526"/>
    </location>
</feature>
<dbReference type="Gene3D" id="3.40.50.10320">
    <property type="entry name" value="LmbE-like"/>
    <property type="match status" value="1"/>
</dbReference>
<feature type="compositionally biased region" description="Acidic residues" evidence="1">
    <location>
        <begin position="440"/>
        <end position="456"/>
    </location>
</feature>
<organism evidence="2 3">
    <name type="scientific">Maliponia aquimaris</name>
    <dbReference type="NCBI Taxonomy" id="1673631"/>
    <lineage>
        <taxon>Bacteria</taxon>
        <taxon>Pseudomonadati</taxon>
        <taxon>Pseudomonadota</taxon>
        <taxon>Alphaproteobacteria</taxon>
        <taxon>Rhodobacterales</taxon>
        <taxon>Paracoccaceae</taxon>
        <taxon>Maliponia</taxon>
    </lineage>
</organism>
<dbReference type="EMBL" id="FXYF01000006">
    <property type="protein sequence ID" value="SMX41850.1"/>
    <property type="molecule type" value="Genomic_DNA"/>
</dbReference>
<feature type="region of interest" description="Disordered" evidence="1">
    <location>
        <begin position="492"/>
        <end position="540"/>
    </location>
</feature>
<dbReference type="OrthoDB" id="7970102at2"/>
<evidence type="ECO:0000313" key="3">
    <source>
        <dbReference type="Proteomes" id="UP000207598"/>
    </source>
</evidence>
<gene>
    <name evidence="2" type="ORF">MAA8898_02471</name>
</gene>
<reference evidence="2 3" key="1">
    <citation type="submission" date="2017-05" db="EMBL/GenBank/DDBJ databases">
        <authorList>
            <person name="Song R."/>
            <person name="Chenine A.L."/>
            <person name="Ruprecht R.M."/>
        </authorList>
    </citation>
    <scope>NUCLEOTIDE SEQUENCE [LARGE SCALE GENOMIC DNA]</scope>
    <source>
        <strain evidence="2 3">CECT 8898</strain>
    </source>
</reference>
<dbReference type="PANTHER" id="PTHR12993">
    <property type="entry name" value="N-ACETYLGLUCOSAMINYL-PHOSPHATIDYLINOSITOL DE-N-ACETYLASE-RELATED"/>
    <property type="match status" value="1"/>
</dbReference>
<sequence>MLQPVIDGLFTGPLRIDVALRFDGLGGGSRPLVALGEAGGPVQLSFGQAGSSNDLAFSLSQGGSTYRLVAQDALQAGETAHFSALIDDTGQMSILKDDVLLAERAAEVPLGLGTADLRGAVLPGDAELIDLTVAALSPVEAGGAMAIVAHPDDDLLFMNPTVAESISAGEAQTTVYLTAGDAGQDAAYWEMREAGAKAAYAQMAGADPADWIDETVTLDVGGVPCEVASSYLESAPQVRLYFLRTPDGIDGGGTDTYGLASLEQLWDGTIPEVVTVDGAASYTSTELTQVLAAIMERHAPEDLLLQDDGFDQEHSDHVHATDFAEAALPLYGGDLTVTRFQGYDVWGEEENLSEAEVALVTGVFETYAAFDPAVTDDSGALKPPYTDWVLREYVAERYSVVDGERVDTPDPETPGPDIPDPVDPDPEDPGPEDPPPQDPGPEDPGPEDPTPEDPGPEEPPVVDPIPSTPDIWSGNVFGAGGVFGNLMAGSFWGWGGVTPPPTGPVDPGPTDPGPVDPGPSDPPPGPVSVADPFGPGGLFERMMLDDAGKWALLDEDPAEDDLMDDPLLA</sequence>
<dbReference type="RefSeq" id="WP_094021302.1">
    <property type="nucleotide sequence ID" value="NZ_FXYF01000006.1"/>
</dbReference>
<dbReference type="AlphaFoldDB" id="A0A238KGF7"/>
<evidence type="ECO:0000313" key="2">
    <source>
        <dbReference type="EMBL" id="SMX41850.1"/>
    </source>
</evidence>
<name>A0A238KGF7_9RHOB</name>
<dbReference type="PANTHER" id="PTHR12993:SF23">
    <property type="entry name" value="N-ACETYLGLUCOSAMINYLPHOSPHATIDYLINOSITOL DEACETYLASE"/>
    <property type="match status" value="1"/>
</dbReference>
<dbReference type="InterPro" id="IPR003737">
    <property type="entry name" value="GlcNAc_PI_deacetylase-related"/>
</dbReference>
<feature type="region of interest" description="Disordered" evidence="1">
    <location>
        <begin position="401"/>
        <end position="473"/>
    </location>
</feature>